<dbReference type="Pfam" id="PF20469">
    <property type="entry name" value="OLD-like_TOPRIM"/>
    <property type="match status" value="1"/>
</dbReference>
<dbReference type="Pfam" id="PF13175">
    <property type="entry name" value="AAA_15"/>
    <property type="match status" value="1"/>
</dbReference>
<accession>A0ABU8F4E4</accession>
<dbReference type="InterPro" id="IPR027417">
    <property type="entry name" value="P-loop_NTPase"/>
</dbReference>
<keyword evidence="6" id="KW-1185">Reference proteome</keyword>
<comment type="caution">
    <text evidence="5">The sequence shown here is derived from an EMBL/GenBank/DDBJ whole genome shotgun (WGS) entry which is preliminary data.</text>
</comment>
<feature type="coiled-coil region" evidence="1">
    <location>
        <begin position="167"/>
        <end position="204"/>
    </location>
</feature>
<dbReference type="PANTHER" id="PTHR43581">
    <property type="entry name" value="ATP/GTP PHOSPHATASE"/>
    <property type="match status" value="1"/>
</dbReference>
<dbReference type="PANTHER" id="PTHR43581:SF4">
    <property type="entry name" value="ATP_GTP PHOSPHATASE"/>
    <property type="match status" value="1"/>
</dbReference>
<dbReference type="EMBL" id="JBAWSY010000005">
    <property type="protein sequence ID" value="MEI4769875.1"/>
    <property type="molecule type" value="Genomic_DNA"/>
</dbReference>
<dbReference type="SUPFAM" id="SSF52540">
    <property type="entry name" value="P-loop containing nucleoside triphosphate hydrolases"/>
    <property type="match status" value="1"/>
</dbReference>
<dbReference type="InterPro" id="IPR051396">
    <property type="entry name" value="Bact_Antivir_Def_Nuclease"/>
</dbReference>
<feature type="domain" description="Endonuclease GajA/Old nuclease/RecF-like AAA" evidence="3">
    <location>
        <begin position="1"/>
        <end position="336"/>
    </location>
</feature>
<organism evidence="5 6">
    <name type="scientific">Psychrobacillus mangrovi</name>
    <dbReference type="NCBI Taxonomy" id="3117745"/>
    <lineage>
        <taxon>Bacteria</taxon>
        <taxon>Bacillati</taxon>
        <taxon>Bacillota</taxon>
        <taxon>Bacilli</taxon>
        <taxon>Bacillales</taxon>
        <taxon>Bacillaceae</taxon>
        <taxon>Psychrobacillus</taxon>
    </lineage>
</organism>
<evidence type="ECO:0000259" key="3">
    <source>
        <dbReference type="Pfam" id="PF13175"/>
    </source>
</evidence>
<evidence type="ECO:0000259" key="4">
    <source>
        <dbReference type="Pfam" id="PF20469"/>
    </source>
</evidence>
<feature type="region of interest" description="Disordered" evidence="2">
    <location>
        <begin position="112"/>
        <end position="131"/>
    </location>
</feature>
<sequence length="594" mass="68383">MKLTKFTIRNYKGIKELSLNIENISLIIGPNNCSKSTVLQALVQFSSSDKKLKKDLFHRHNTAEPISFHATFDNLTQEEIEMHGLKKSIHEPSGKFIVRSVYKYDSDVERVSKTSGDEEHDMEGTNWEGKMGGGKNNSHFINVFPEIIYIPAVKNASDDIKDSSQYMKTLSTLYKDVIKNLDEYKEAQAKTLLLQEKINAHDNEQIKYFENEVQGFLKEVTETKIRFNVDINPLDEIVGTSLKPNFDFNGLETLLDHQGNGVQRTFILSILKGFKMYNKKYQTEEKGVGRPLIIAIEEPELYLHPHLARVFKDTLYSLADEGFFQVLGTSHSPNFIDLSRSNRTLAKFSLDAEKNVIAHQVDSDIFGLPKQEKDKFQALLKFNPYVNEIFFAENVILVEGDTEVIALKLIGEKLIENEELESDIYQRTSVVNCAGKGTMYVVLNVLNNFGVKYTCIHDYDLTELNKKNEKRTVTSLKSVLTLNHKIERLCKHRHNKKAVFQYTFEAEMPEDYEKGSSKSFAAYEYLLGIDIKSLPIRLLDIVRFAYNIPLENELNHDNEVLLGYYNWDVLNEAKEEWTPEPDENYIITVNQTRF</sequence>
<dbReference type="RefSeq" id="WP_336497425.1">
    <property type="nucleotide sequence ID" value="NZ_JBAWSY010000005.1"/>
</dbReference>
<dbReference type="Gene3D" id="3.40.50.300">
    <property type="entry name" value="P-loop containing nucleotide triphosphate hydrolases"/>
    <property type="match status" value="1"/>
</dbReference>
<dbReference type="InterPro" id="IPR034139">
    <property type="entry name" value="TOPRIM_OLD"/>
</dbReference>
<evidence type="ECO:0000256" key="1">
    <source>
        <dbReference type="SAM" id="Coils"/>
    </source>
</evidence>
<dbReference type="InterPro" id="IPR041685">
    <property type="entry name" value="AAA_GajA/Old/RecF-like"/>
</dbReference>
<evidence type="ECO:0000313" key="5">
    <source>
        <dbReference type="EMBL" id="MEI4769875.1"/>
    </source>
</evidence>
<gene>
    <name evidence="5" type="ORF">WAX74_09495</name>
</gene>
<reference evidence="5 6" key="1">
    <citation type="submission" date="2024-01" db="EMBL/GenBank/DDBJ databases">
        <title>Seven novel Bacillus-like species.</title>
        <authorList>
            <person name="Liu G."/>
        </authorList>
    </citation>
    <scope>NUCLEOTIDE SEQUENCE [LARGE SCALE GENOMIC DNA]</scope>
    <source>
        <strain evidence="5 6">FJAT-51614</strain>
    </source>
</reference>
<name>A0ABU8F4E4_9BACI</name>
<dbReference type="Proteomes" id="UP001364890">
    <property type="component" value="Unassembled WGS sequence"/>
</dbReference>
<evidence type="ECO:0000256" key="2">
    <source>
        <dbReference type="SAM" id="MobiDB-lite"/>
    </source>
</evidence>
<keyword evidence="1" id="KW-0175">Coiled coil</keyword>
<dbReference type="CDD" id="cd01026">
    <property type="entry name" value="TOPRIM_OLD"/>
    <property type="match status" value="1"/>
</dbReference>
<protein>
    <submittedName>
        <fullName evidence="5">AAA family ATPase</fullName>
    </submittedName>
</protein>
<feature type="domain" description="OLD protein-like TOPRIM" evidence="4">
    <location>
        <begin position="390"/>
        <end position="460"/>
    </location>
</feature>
<evidence type="ECO:0000313" key="6">
    <source>
        <dbReference type="Proteomes" id="UP001364890"/>
    </source>
</evidence>
<proteinExistence type="predicted"/>